<dbReference type="AlphaFoldDB" id="A0A1I4HPJ3"/>
<evidence type="ECO:0000259" key="1">
    <source>
        <dbReference type="Pfam" id="PF13470"/>
    </source>
</evidence>
<proteinExistence type="predicted"/>
<dbReference type="Proteomes" id="UP000198851">
    <property type="component" value="Unassembled WGS sequence"/>
</dbReference>
<reference evidence="4" key="1">
    <citation type="submission" date="2016-10" db="EMBL/GenBank/DDBJ databases">
        <authorList>
            <person name="Varghese N."/>
            <person name="Submissions S."/>
        </authorList>
    </citation>
    <scope>NUCLEOTIDE SEQUENCE [LARGE SCALE GENOMIC DNA]</scope>
    <source>
        <strain evidence="4">DSM 28453</strain>
    </source>
</reference>
<feature type="domain" description="PIN" evidence="1">
    <location>
        <begin position="10"/>
        <end position="116"/>
    </location>
</feature>
<gene>
    <name evidence="3" type="ORF">SAMN04488036_11516</name>
</gene>
<evidence type="ECO:0000313" key="4">
    <source>
        <dbReference type="Proteomes" id="UP000198851"/>
    </source>
</evidence>
<dbReference type="RefSeq" id="WP_093326192.1">
    <property type="nucleotide sequence ID" value="NZ_FOSZ01000015.1"/>
</dbReference>
<feature type="domain" description="VapC50 C-terminal" evidence="2">
    <location>
        <begin position="133"/>
        <end position="186"/>
    </location>
</feature>
<evidence type="ECO:0000313" key="3">
    <source>
        <dbReference type="EMBL" id="SFL43673.1"/>
    </source>
</evidence>
<name>A0A1I4HPJ3_9RHOB</name>
<dbReference type="STRING" id="1280847.SAMN04488036_11516"/>
<dbReference type="Pfam" id="PF13470">
    <property type="entry name" value="PIN_3"/>
    <property type="match status" value="1"/>
</dbReference>
<sequence length="192" mass="21934">MSFVANPFVVVLDANVLFPFRVRDVLLTFAQEGLFRARFTDEIFDEWTRNLIKLKPGLEESVRQQDTIIRHEFEECFVTGYQPLIAGLSLPDEDDRHVLAAAIRCSAQVIVTENHKDFPVEVLDEYGVETLGADDMLANTFDLFPQRGARALRKVRERYRNPPMTSSEFLFDLTKCGLSKLSAAARAEIEYL</sequence>
<accession>A0A1I4HPJ3</accession>
<organism evidence="3 4">
    <name type="scientific">Shimia haliotis</name>
    <dbReference type="NCBI Taxonomy" id="1280847"/>
    <lineage>
        <taxon>Bacteria</taxon>
        <taxon>Pseudomonadati</taxon>
        <taxon>Pseudomonadota</taxon>
        <taxon>Alphaproteobacteria</taxon>
        <taxon>Rhodobacterales</taxon>
        <taxon>Roseobacteraceae</taxon>
    </lineage>
</organism>
<dbReference type="OrthoDB" id="211933at2"/>
<evidence type="ECO:0000259" key="2">
    <source>
        <dbReference type="Pfam" id="PF26343"/>
    </source>
</evidence>
<protein>
    <submittedName>
        <fullName evidence="3">PIN domain-containing protein</fullName>
    </submittedName>
</protein>
<keyword evidence="4" id="KW-1185">Reference proteome</keyword>
<dbReference type="InterPro" id="IPR002716">
    <property type="entry name" value="PIN_dom"/>
</dbReference>
<dbReference type="Pfam" id="PF26343">
    <property type="entry name" value="VapC50_C"/>
    <property type="match status" value="1"/>
</dbReference>
<dbReference type="InterPro" id="IPR058652">
    <property type="entry name" value="VapC50_C"/>
</dbReference>
<dbReference type="EMBL" id="FOSZ01000015">
    <property type="protein sequence ID" value="SFL43673.1"/>
    <property type="molecule type" value="Genomic_DNA"/>
</dbReference>